<dbReference type="GO" id="GO:0016740">
    <property type="term" value="F:transferase activity"/>
    <property type="evidence" value="ECO:0007669"/>
    <property type="project" value="UniProtKB-KW"/>
</dbReference>
<feature type="binding site" evidence="5">
    <location>
        <position position="160"/>
    </location>
    <ligand>
        <name>Zn(2+)</name>
        <dbReference type="ChEBI" id="CHEBI:29105"/>
    </ligand>
</feature>
<comment type="function">
    <text evidence="5">Possible metal-dependent hydrolase.</text>
</comment>
<dbReference type="NCBIfam" id="NF009807">
    <property type="entry name" value="PRK13291.1"/>
    <property type="match status" value="1"/>
</dbReference>
<keyword evidence="8" id="KW-1185">Reference proteome</keyword>
<proteinExistence type="inferred from homology"/>
<dbReference type="EC" id="3.-.-.-" evidence="5"/>
<dbReference type="EMBL" id="JBHSWB010000001">
    <property type="protein sequence ID" value="MFC6660370.1"/>
    <property type="molecule type" value="Genomic_DNA"/>
</dbReference>
<keyword evidence="3 5" id="KW-0378">Hydrolase</keyword>
<dbReference type="RefSeq" id="WP_224609675.1">
    <property type="nucleotide sequence ID" value="NZ_JAIQXV010000011.1"/>
</dbReference>
<comment type="similarity">
    <text evidence="5">Belongs to the metal hydrolase YfiT family.</text>
</comment>
<keyword evidence="7" id="KW-0808">Transferase</keyword>
<dbReference type="Gene3D" id="1.20.120.450">
    <property type="entry name" value="dinb family like domain"/>
    <property type="match status" value="1"/>
</dbReference>
<reference evidence="8" key="1">
    <citation type="journal article" date="2019" name="Int. J. Syst. Evol. Microbiol.">
        <title>The Global Catalogue of Microorganisms (GCM) 10K type strain sequencing project: providing services to taxonomists for standard genome sequencing and annotation.</title>
        <authorList>
            <consortium name="The Broad Institute Genomics Platform"/>
            <consortium name="The Broad Institute Genome Sequencing Center for Infectious Disease"/>
            <person name="Wu L."/>
            <person name="Ma J."/>
        </authorList>
    </citation>
    <scope>NUCLEOTIDE SEQUENCE [LARGE SCALE GENOMIC DNA]</scope>
    <source>
        <strain evidence="8">CCUG 63830</strain>
    </source>
</reference>
<gene>
    <name evidence="7" type="ORF">ACFP90_08365</name>
</gene>
<feature type="domain" description="DinB-like" evidence="6">
    <location>
        <begin position="29"/>
        <end position="168"/>
    </location>
</feature>
<evidence type="ECO:0000256" key="3">
    <source>
        <dbReference type="ARBA" id="ARBA00022801"/>
    </source>
</evidence>
<dbReference type="HAMAP" id="MF_01256">
    <property type="entry name" value="YfiT_hydrol"/>
    <property type="match status" value="1"/>
</dbReference>
<keyword evidence="2 5" id="KW-0479">Metal-binding</keyword>
<keyword evidence="4 5" id="KW-0862">Zinc</keyword>
<dbReference type="InterPro" id="IPR034660">
    <property type="entry name" value="DinB/YfiT-like"/>
</dbReference>
<name>A0ABW1ZKN5_9DEIO</name>
<evidence type="ECO:0000313" key="8">
    <source>
        <dbReference type="Proteomes" id="UP001596317"/>
    </source>
</evidence>
<evidence type="ECO:0000256" key="5">
    <source>
        <dbReference type="HAMAP-Rule" id="MF_01256"/>
    </source>
</evidence>
<accession>A0ABW1ZKN5</accession>
<comment type="subunit">
    <text evidence="5">Homodimer.</text>
</comment>
<dbReference type="InterPro" id="IPR023774">
    <property type="entry name" value="Put_metal_dep_hydrolase_YfiT"/>
</dbReference>
<dbReference type="Proteomes" id="UP001596317">
    <property type="component" value="Unassembled WGS sequence"/>
</dbReference>
<dbReference type="Pfam" id="PF12867">
    <property type="entry name" value="DinB_2"/>
    <property type="match status" value="1"/>
</dbReference>
<comment type="subcellular location">
    <subcellularLocation>
        <location evidence="5">Cytoplasm</location>
    </subcellularLocation>
</comment>
<comment type="cofactor">
    <cofactor evidence="5">
        <name>Zn(2+)</name>
        <dbReference type="ChEBI" id="CHEBI:29105"/>
    </cofactor>
    <text evidence="5">Binds 1 zinc ion per subunit.</text>
</comment>
<dbReference type="InterPro" id="IPR024775">
    <property type="entry name" value="DinB-like"/>
</dbReference>
<feature type="binding site" evidence="5">
    <location>
        <position position="164"/>
    </location>
    <ligand>
        <name>Zn(2+)</name>
        <dbReference type="ChEBI" id="CHEBI:29105"/>
    </ligand>
</feature>
<feature type="binding site" evidence="5">
    <location>
        <position position="65"/>
    </location>
    <ligand>
        <name>Zn(2+)</name>
        <dbReference type="ChEBI" id="CHEBI:29105"/>
    </ligand>
</feature>
<keyword evidence="1 5" id="KW-0963">Cytoplasm</keyword>
<evidence type="ECO:0000259" key="6">
    <source>
        <dbReference type="Pfam" id="PF12867"/>
    </source>
</evidence>
<evidence type="ECO:0000313" key="7">
    <source>
        <dbReference type="EMBL" id="MFC6660370.1"/>
    </source>
</evidence>
<protein>
    <recommendedName>
        <fullName evidence="5">Putative metal-dependent hydrolase ACFP90_08365</fullName>
        <ecNumber evidence="5">3.-.-.-</ecNumber>
    </recommendedName>
</protein>
<sequence>MTDLRYPLGPMPTPPHLTPEERAAALQALRTLPEALRAAVSGLTGPQLDTPYRPGGWTVRQVVHHVADSHLNAFARVKLALTEDNPAVKPYEEGLWADLPDSRLPPEVSLTLLDALHTRLVAVLYGTPLEDTATWARPWTHPAQGRTYTLDTLLAMYAWHGQHHVAHITGLRGREGW</sequence>
<dbReference type="SUPFAM" id="SSF109854">
    <property type="entry name" value="DinB/YfiT-like putative metalloenzymes"/>
    <property type="match status" value="1"/>
</dbReference>
<comment type="caution">
    <text evidence="7">The sequence shown here is derived from an EMBL/GenBank/DDBJ whole genome shotgun (WGS) entry which is preliminary data.</text>
</comment>
<evidence type="ECO:0000256" key="4">
    <source>
        <dbReference type="ARBA" id="ARBA00022833"/>
    </source>
</evidence>
<organism evidence="7 8">
    <name type="scientific">Deinococcus multiflagellatus</name>
    <dbReference type="NCBI Taxonomy" id="1656887"/>
    <lineage>
        <taxon>Bacteria</taxon>
        <taxon>Thermotogati</taxon>
        <taxon>Deinococcota</taxon>
        <taxon>Deinococci</taxon>
        <taxon>Deinococcales</taxon>
        <taxon>Deinococcaceae</taxon>
        <taxon>Deinococcus</taxon>
    </lineage>
</organism>
<evidence type="ECO:0000256" key="2">
    <source>
        <dbReference type="ARBA" id="ARBA00022723"/>
    </source>
</evidence>
<evidence type="ECO:0000256" key="1">
    <source>
        <dbReference type="ARBA" id="ARBA00022490"/>
    </source>
</evidence>